<organism evidence="4 5">
    <name type="scientific">Ramlibacter aurantiacus</name>
    <dbReference type="NCBI Taxonomy" id="2801330"/>
    <lineage>
        <taxon>Bacteria</taxon>
        <taxon>Pseudomonadati</taxon>
        <taxon>Pseudomonadota</taxon>
        <taxon>Betaproteobacteria</taxon>
        <taxon>Burkholderiales</taxon>
        <taxon>Comamonadaceae</taxon>
        <taxon>Ramlibacter</taxon>
    </lineage>
</organism>
<evidence type="ECO:0000259" key="3">
    <source>
        <dbReference type="Pfam" id="PF01979"/>
    </source>
</evidence>
<dbReference type="InterPro" id="IPR032466">
    <property type="entry name" value="Metal_Hydrolase"/>
</dbReference>
<dbReference type="Proteomes" id="UP000613011">
    <property type="component" value="Unassembled WGS sequence"/>
</dbReference>
<dbReference type="EMBL" id="JAEQNA010000003">
    <property type="protein sequence ID" value="MBL0420885.1"/>
    <property type="molecule type" value="Genomic_DNA"/>
</dbReference>
<proteinExistence type="inferred from homology"/>
<dbReference type="Pfam" id="PF01979">
    <property type="entry name" value="Amidohydro_1"/>
    <property type="match status" value="1"/>
</dbReference>
<evidence type="ECO:0000313" key="5">
    <source>
        <dbReference type="Proteomes" id="UP000613011"/>
    </source>
</evidence>
<dbReference type="InterPro" id="IPR050287">
    <property type="entry name" value="MTA/SAH_deaminase"/>
</dbReference>
<dbReference type="SUPFAM" id="SSF51556">
    <property type="entry name" value="Metallo-dependent hydrolases"/>
    <property type="match status" value="1"/>
</dbReference>
<dbReference type="RefSeq" id="WP_201683952.1">
    <property type="nucleotide sequence ID" value="NZ_JAEQNA010000003.1"/>
</dbReference>
<comment type="similarity">
    <text evidence="1">Belongs to the metallo-dependent hydrolases superfamily. ATZ/TRZ family.</text>
</comment>
<dbReference type="SUPFAM" id="SSF51338">
    <property type="entry name" value="Composite domain of metallo-dependent hydrolases"/>
    <property type="match status" value="1"/>
</dbReference>
<evidence type="ECO:0000256" key="2">
    <source>
        <dbReference type="ARBA" id="ARBA00022801"/>
    </source>
</evidence>
<name>A0A936ZTI6_9BURK</name>
<sequence>MSDMLIRHASAVLTGLSGTAARAEGSDLRVRKGRIVEMGSLRPEPGEQQVDASGCVVYPAWVNTHHHLFQSLLKGDPAGLNATLSPWLLATPMRLRPRMSEHDFRLAARIGLVELALSGCGTVADHNYHYFPGMPYDSSAILFEEAARLGLRFVLCRGGGTLARQPGDELPPAARPETLDAFLQDVGRLVREFHDPAADSMQRVVMAPTTPPHSMRPEEMREAARVGRALGLRLHSHLSETVHYQDTVQRQHGLRPVELCERIGWLGPDVWFAHLVKLDPEEIALLGRTGTGIAHCPQSNGRLGSGIAPVRALEAAGSPVSIGVDGAASNEAADMISEIHAAWLMARARDGQDAVAQVRGGAGEGDSAATTVEDVVRWGTAGGARVLGLGAVGTLAPGQAADIAIYGLDRDPRYFGLHDPAIAPVASGGRADLRHLFVAGREIVRDGAMPGMDLIELGRQSRDAVRALLQRNA</sequence>
<dbReference type="GO" id="GO:0016810">
    <property type="term" value="F:hydrolase activity, acting on carbon-nitrogen (but not peptide) bonds"/>
    <property type="evidence" value="ECO:0007669"/>
    <property type="project" value="InterPro"/>
</dbReference>
<dbReference type="AlphaFoldDB" id="A0A936ZTI6"/>
<evidence type="ECO:0000313" key="4">
    <source>
        <dbReference type="EMBL" id="MBL0420885.1"/>
    </source>
</evidence>
<dbReference type="InterPro" id="IPR011059">
    <property type="entry name" value="Metal-dep_hydrolase_composite"/>
</dbReference>
<dbReference type="Gene3D" id="3.20.20.140">
    <property type="entry name" value="Metal-dependent hydrolases"/>
    <property type="match status" value="1"/>
</dbReference>
<dbReference type="Gene3D" id="2.30.40.10">
    <property type="entry name" value="Urease, subunit C, domain 1"/>
    <property type="match status" value="2"/>
</dbReference>
<comment type="caution">
    <text evidence="4">The sequence shown here is derived from an EMBL/GenBank/DDBJ whole genome shotgun (WGS) entry which is preliminary data.</text>
</comment>
<keyword evidence="2" id="KW-0378">Hydrolase</keyword>
<dbReference type="InterPro" id="IPR006680">
    <property type="entry name" value="Amidohydro-rel"/>
</dbReference>
<feature type="domain" description="Amidohydrolase-related" evidence="3">
    <location>
        <begin position="56"/>
        <end position="423"/>
    </location>
</feature>
<keyword evidence="5" id="KW-1185">Reference proteome</keyword>
<dbReference type="PANTHER" id="PTHR43794:SF11">
    <property type="entry name" value="AMIDOHYDROLASE-RELATED DOMAIN-CONTAINING PROTEIN"/>
    <property type="match status" value="1"/>
</dbReference>
<gene>
    <name evidence="4" type="ORF">JI739_11060</name>
</gene>
<protein>
    <submittedName>
        <fullName evidence="4">Amidohydrolase family protein</fullName>
    </submittedName>
</protein>
<evidence type="ECO:0000256" key="1">
    <source>
        <dbReference type="ARBA" id="ARBA00006745"/>
    </source>
</evidence>
<dbReference type="PANTHER" id="PTHR43794">
    <property type="entry name" value="AMINOHYDROLASE SSNA-RELATED"/>
    <property type="match status" value="1"/>
</dbReference>
<dbReference type="NCBIfam" id="NF009059">
    <property type="entry name" value="PRK12393.1"/>
    <property type="match status" value="1"/>
</dbReference>
<dbReference type="CDD" id="cd01298">
    <property type="entry name" value="ATZ_TRZ_like"/>
    <property type="match status" value="1"/>
</dbReference>
<accession>A0A936ZTI6</accession>
<reference evidence="4" key="1">
    <citation type="submission" date="2021-01" db="EMBL/GenBank/DDBJ databases">
        <title>Ramlibacter sp. strain AW1 16S ribosomal RNA gene Genome sequencing and assembly.</title>
        <authorList>
            <person name="Kang M."/>
        </authorList>
    </citation>
    <scope>NUCLEOTIDE SEQUENCE</scope>
    <source>
        <strain evidence="4">AW1</strain>
    </source>
</reference>